<dbReference type="OrthoDB" id="9778037at2"/>
<dbReference type="STRING" id="1123282.SAMN02745823_02811"/>
<accession>A0A1M5YT60</accession>
<sequence length="374" mass="40582">MRRVIWAMAVLLCGAAWAFTGTPAALAVLSASVLLPCVSIALTALAAGKVTSALYIPVGPQKGSFTDGWLQIKNSAPLPMARVRTTIDVINQLTGESRTLKIDCSVPPKGIKRVEFTFNPVCCGRIRFSVAGLQIFDPFGLIGWKTGVASTEKRTVLPETFPMTVRLSGSETLLGDDVLNLNRRGQDYSEPFQIRNYAEGDSLKQIHWKLSQKYDKYLVADPSAALTRALLVFWDKSVPAPPAVTDALGEAVMSLCLRLAEEEIPYSLALGGGENPILDITAVEDLYGIVHQLLRTQENGNGVTELLQMLGGRRYPLIALFTPQISKELPALSAVGKTTVFLCSETGEGERAGDIMCYVFSPADYKTTLRDVII</sequence>
<feature type="signal peptide" evidence="1">
    <location>
        <begin position="1"/>
        <end position="18"/>
    </location>
</feature>
<evidence type="ECO:0000256" key="1">
    <source>
        <dbReference type="SAM" id="SignalP"/>
    </source>
</evidence>
<organism evidence="2 3">
    <name type="scientific">Sporobacter termitidis DSM 10068</name>
    <dbReference type="NCBI Taxonomy" id="1123282"/>
    <lineage>
        <taxon>Bacteria</taxon>
        <taxon>Bacillati</taxon>
        <taxon>Bacillota</taxon>
        <taxon>Clostridia</taxon>
        <taxon>Eubacteriales</taxon>
        <taxon>Oscillospiraceae</taxon>
        <taxon>Sporobacter</taxon>
    </lineage>
</organism>
<keyword evidence="1" id="KW-0732">Signal</keyword>
<name>A0A1M5YT60_9FIRM</name>
<gene>
    <name evidence="2" type="ORF">SAMN02745823_02811</name>
</gene>
<feature type="chain" id="PRO_5038485946" evidence="1">
    <location>
        <begin position="19"/>
        <end position="374"/>
    </location>
</feature>
<dbReference type="AlphaFoldDB" id="A0A1M5YT60"/>
<evidence type="ECO:0000313" key="3">
    <source>
        <dbReference type="Proteomes" id="UP000183995"/>
    </source>
</evidence>
<reference evidence="2 3" key="1">
    <citation type="submission" date="2016-11" db="EMBL/GenBank/DDBJ databases">
        <authorList>
            <person name="Jaros S."/>
            <person name="Januszkiewicz K."/>
            <person name="Wedrychowicz H."/>
        </authorList>
    </citation>
    <scope>NUCLEOTIDE SEQUENCE [LARGE SCALE GENOMIC DNA]</scope>
    <source>
        <strain evidence="2 3">DSM 10068</strain>
    </source>
</reference>
<evidence type="ECO:0000313" key="2">
    <source>
        <dbReference type="EMBL" id="SHI15020.1"/>
    </source>
</evidence>
<dbReference type="PANTHER" id="PTHR34351">
    <property type="entry name" value="SLR1927 PROTEIN-RELATED"/>
    <property type="match status" value="1"/>
</dbReference>
<dbReference type="PANTHER" id="PTHR34351:SF1">
    <property type="entry name" value="SLR1927 PROTEIN"/>
    <property type="match status" value="1"/>
</dbReference>
<protein>
    <submittedName>
        <fullName evidence="2">Uncharacterized conserved protein, DUF58 family, contains vWF domain</fullName>
    </submittedName>
</protein>
<dbReference type="RefSeq" id="WP_073080200.1">
    <property type="nucleotide sequence ID" value="NZ_FQXV01000010.1"/>
</dbReference>
<dbReference type="EMBL" id="FQXV01000010">
    <property type="protein sequence ID" value="SHI15020.1"/>
    <property type="molecule type" value="Genomic_DNA"/>
</dbReference>
<keyword evidence="3" id="KW-1185">Reference proteome</keyword>
<dbReference type="Proteomes" id="UP000183995">
    <property type="component" value="Unassembled WGS sequence"/>
</dbReference>
<proteinExistence type="predicted"/>